<feature type="compositionally biased region" description="Polar residues" evidence="1">
    <location>
        <begin position="1"/>
        <end position="13"/>
    </location>
</feature>
<proteinExistence type="predicted"/>
<evidence type="ECO:0000313" key="3">
    <source>
        <dbReference type="Proteomes" id="UP000004474"/>
    </source>
</evidence>
<comment type="caution">
    <text evidence="2">The sequence shown here is derived from an EMBL/GenBank/DDBJ whole genome shotgun (WGS) entry which is preliminary data.</text>
</comment>
<reference evidence="2 3" key="1">
    <citation type="journal article" date="2012" name="J. Bacteriol.">
        <title>Genome Sequence of Janibacter hoylei MTCC8307, Isolated from the Stratospheric Air.</title>
        <authorList>
            <person name="Pawar S.P."/>
            <person name="Dhotre D.P."/>
            <person name="Shetty S.A."/>
            <person name="Chowdhury S.P."/>
            <person name="Chaudhari B.L."/>
            <person name="Shouche Y.S."/>
        </authorList>
    </citation>
    <scope>NUCLEOTIDE SEQUENCE [LARGE SCALE GENOMIC DNA]</scope>
    <source>
        <strain evidence="2 3">PVAS-1</strain>
    </source>
</reference>
<gene>
    <name evidence="2" type="ORF">B277_03445</name>
</gene>
<accession>K1E9F5</accession>
<feature type="region of interest" description="Disordered" evidence="1">
    <location>
        <begin position="1"/>
        <end position="47"/>
    </location>
</feature>
<evidence type="ECO:0000313" key="2">
    <source>
        <dbReference type="EMBL" id="EKA62077.1"/>
    </source>
</evidence>
<sequence length="81" mass="8598">MDGMTQTALQSMTMREAQALADRGAEASAASQLAMQDRPPPTLGRDLYEAYLDGDTTLRPYASLLGTDTESLRASLESAGS</sequence>
<dbReference type="Proteomes" id="UP000004474">
    <property type="component" value="Unassembled WGS sequence"/>
</dbReference>
<name>K1E9F5_9MICO</name>
<protein>
    <submittedName>
        <fullName evidence="2">Uncharacterized protein</fullName>
    </submittedName>
</protein>
<organism evidence="2 3">
    <name type="scientific">Janibacter hoylei PVAS-1</name>
    <dbReference type="NCBI Taxonomy" id="1210046"/>
    <lineage>
        <taxon>Bacteria</taxon>
        <taxon>Bacillati</taxon>
        <taxon>Actinomycetota</taxon>
        <taxon>Actinomycetes</taxon>
        <taxon>Micrococcales</taxon>
        <taxon>Intrasporangiaceae</taxon>
        <taxon>Janibacter</taxon>
    </lineage>
</organism>
<dbReference type="AlphaFoldDB" id="K1E9F5"/>
<dbReference type="EMBL" id="ALWX01000014">
    <property type="protein sequence ID" value="EKA62077.1"/>
    <property type="molecule type" value="Genomic_DNA"/>
</dbReference>
<dbReference type="PATRIC" id="fig|1210046.3.peg.665"/>
<evidence type="ECO:0000256" key="1">
    <source>
        <dbReference type="SAM" id="MobiDB-lite"/>
    </source>
</evidence>
<dbReference type="STRING" id="1210046.B277_03445"/>